<keyword evidence="2" id="KW-1185">Reference proteome</keyword>
<dbReference type="VEuPathDB" id="FungiDB:VP01_707g3"/>
<sequence length="243" mass="27366">MGEKLVIKEGLGSSNHRQTFPNHLNCKSRLRAVTNADVKIKEALAIGTPKIKWAVTIPRVPGFQSKLSHVLNNKQDYTLWIETLSDLGRVDAGLTLLIIYSKNPCNTSTDTYLSTSARRTPNNTSYSLMLHVAAKPGVSITSRPKSLQYPTLSHHLKKKKNASETTWTHLRRPWQLTSMITEALLVLWNLMSNPLVALIRLQLPKRPTFRYLIFWRAMICSPAKSSSLATSTNLFFCHLTARA</sequence>
<organism evidence="1 2">
    <name type="scientific">Puccinia sorghi</name>
    <dbReference type="NCBI Taxonomy" id="27349"/>
    <lineage>
        <taxon>Eukaryota</taxon>
        <taxon>Fungi</taxon>
        <taxon>Dikarya</taxon>
        <taxon>Basidiomycota</taxon>
        <taxon>Pucciniomycotina</taxon>
        <taxon>Pucciniomycetes</taxon>
        <taxon>Pucciniales</taxon>
        <taxon>Pucciniaceae</taxon>
        <taxon>Puccinia</taxon>
    </lineage>
</organism>
<comment type="caution">
    <text evidence="1">The sequence shown here is derived from an EMBL/GenBank/DDBJ whole genome shotgun (WGS) entry which is preliminary data.</text>
</comment>
<dbReference type="AlphaFoldDB" id="A0A0L6UDM9"/>
<protein>
    <submittedName>
        <fullName evidence="1">Uncharacterized protein</fullName>
    </submittedName>
</protein>
<proteinExistence type="predicted"/>
<accession>A0A0L6UDM9</accession>
<evidence type="ECO:0000313" key="2">
    <source>
        <dbReference type="Proteomes" id="UP000037035"/>
    </source>
</evidence>
<reference evidence="1 2" key="1">
    <citation type="submission" date="2015-08" db="EMBL/GenBank/DDBJ databases">
        <title>Next Generation Sequencing and Analysis of the Genome of Puccinia sorghi L Schw, the Causal Agent of Maize Common Rust.</title>
        <authorList>
            <person name="Rochi L."/>
            <person name="Burguener G."/>
            <person name="Darino M."/>
            <person name="Turjanski A."/>
            <person name="Kreff E."/>
            <person name="Dieguez M.J."/>
            <person name="Sacco F."/>
        </authorList>
    </citation>
    <scope>NUCLEOTIDE SEQUENCE [LARGE SCALE GENOMIC DNA]</scope>
    <source>
        <strain evidence="1 2">RO10H11247</strain>
    </source>
</reference>
<dbReference type="Proteomes" id="UP000037035">
    <property type="component" value="Unassembled WGS sequence"/>
</dbReference>
<gene>
    <name evidence="1" type="ORF">VP01_707g3</name>
</gene>
<dbReference type="EMBL" id="LAVV01012472">
    <property type="protein sequence ID" value="KNZ46663.1"/>
    <property type="molecule type" value="Genomic_DNA"/>
</dbReference>
<evidence type="ECO:0000313" key="1">
    <source>
        <dbReference type="EMBL" id="KNZ46663.1"/>
    </source>
</evidence>
<name>A0A0L6UDM9_9BASI</name>